<protein>
    <recommendedName>
        <fullName evidence="3">PNPLA domain-containing protein</fullName>
    </recommendedName>
</protein>
<evidence type="ECO:0000313" key="4">
    <source>
        <dbReference type="EMBL" id="GAA0758228.1"/>
    </source>
</evidence>
<name>A0ABP3VKQ8_9BURK</name>
<dbReference type="Proteomes" id="UP001500279">
    <property type="component" value="Unassembled WGS sequence"/>
</dbReference>
<keyword evidence="5" id="KW-1185">Reference proteome</keyword>
<feature type="chain" id="PRO_5045355241" description="PNPLA domain-containing protein" evidence="2">
    <location>
        <begin position="25"/>
        <end position="511"/>
    </location>
</feature>
<feature type="domain" description="PNPLA" evidence="3">
    <location>
        <begin position="56"/>
        <end position="316"/>
    </location>
</feature>
<proteinExistence type="predicted"/>
<evidence type="ECO:0000259" key="3">
    <source>
        <dbReference type="Pfam" id="PF01734"/>
    </source>
</evidence>
<dbReference type="Gene3D" id="3.40.1090.10">
    <property type="entry name" value="Cytosolic phospholipase A2 catalytic domain"/>
    <property type="match status" value="1"/>
</dbReference>
<dbReference type="InterPro" id="IPR002641">
    <property type="entry name" value="PNPLA_dom"/>
</dbReference>
<dbReference type="SUPFAM" id="SSF52151">
    <property type="entry name" value="FabD/lysophospholipase-like"/>
    <property type="match status" value="1"/>
</dbReference>
<evidence type="ECO:0000256" key="2">
    <source>
        <dbReference type="SAM" id="SignalP"/>
    </source>
</evidence>
<comment type="caution">
    <text evidence="4">The sequence shown here is derived from an EMBL/GenBank/DDBJ whole genome shotgun (WGS) entry which is preliminary data.</text>
</comment>
<organism evidence="4 5">
    <name type="scientific">Ideonella azotifigens</name>
    <dbReference type="NCBI Taxonomy" id="513160"/>
    <lineage>
        <taxon>Bacteria</taxon>
        <taxon>Pseudomonadati</taxon>
        <taxon>Pseudomonadota</taxon>
        <taxon>Betaproteobacteria</taxon>
        <taxon>Burkholderiales</taxon>
        <taxon>Sphaerotilaceae</taxon>
        <taxon>Ideonella</taxon>
    </lineage>
</organism>
<feature type="signal peptide" evidence="2">
    <location>
        <begin position="1"/>
        <end position="24"/>
    </location>
</feature>
<evidence type="ECO:0000313" key="5">
    <source>
        <dbReference type="Proteomes" id="UP001500279"/>
    </source>
</evidence>
<sequence>MLLPSSHRLAWLLAAVLCTGCASTRFENTPLSTAEPNPERRSIDVSDAQRPLVLIAISGGGSRAAALGWTILRELRDQTISTGGGAPHSLADDVGVVSSVSGGSVIAAHFALAGKEGLEDFRQNFLVPDNMEIIAADFLNPFAILGRSFAGESRTDAIRDMFDRELFHGKTFAAVNQPGKPYLILNATEMSTGEVFAFTPGRFDDICASLDDQKLSVGVAASSAVPIAVAPIALTNFSGPGCPAKPASSWPEKEVRKTYSPFINLEAFKRARYAVDLRRSNDTAGPSDPPDFAQRRRIPYVYLLDGGMADNLAVHGLMEVLSAPDGPHLIANPLPGTTMTPGSLLAAINGGALRTVVVIVINARAEPANDLALQATRPGIIPMISAVTSQPIDSATTSIASQMSVLMAQFNAASGGATGDPKFTGLRVYPVMIDFDQLPVATPEQRALREKVKNVPTSWKITAGNLEAIQQAGTVLLQRHPCYERLLLDLSAPASFVDANWARTGCRFPSD</sequence>
<dbReference type="Pfam" id="PF01734">
    <property type="entry name" value="Patatin"/>
    <property type="match status" value="1"/>
</dbReference>
<keyword evidence="2" id="KW-0732">Signal</keyword>
<accession>A0ABP3VKQ8</accession>
<dbReference type="RefSeq" id="WP_141288288.1">
    <property type="nucleotide sequence ID" value="NZ_BAAAEW010000025.1"/>
</dbReference>
<gene>
    <name evidence="4" type="ORF">GCM10009107_38540</name>
</gene>
<reference evidence="5" key="1">
    <citation type="journal article" date="2019" name="Int. J. Syst. Evol. Microbiol.">
        <title>The Global Catalogue of Microorganisms (GCM) 10K type strain sequencing project: providing services to taxonomists for standard genome sequencing and annotation.</title>
        <authorList>
            <consortium name="The Broad Institute Genomics Platform"/>
            <consortium name="The Broad Institute Genome Sequencing Center for Infectious Disease"/>
            <person name="Wu L."/>
            <person name="Ma J."/>
        </authorList>
    </citation>
    <scope>NUCLEOTIDE SEQUENCE [LARGE SCALE GENOMIC DNA]</scope>
    <source>
        <strain evidence="5">JCM 15503</strain>
    </source>
</reference>
<evidence type="ECO:0000256" key="1">
    <source>
        <dbReference type="ARBA" id="ARBA00023098"/>
    </source>
</evidence>
<keyword evidence="1" id="KW-0443">Lipid metabolism</keyword>
<dbReference type="EMBL" id="BAAAEW010000025">
    <property type="protein sequence ID" value="GAA0758228.1"/>
    <property type="molecule type" value="Genomic_DNA"/>
</dbReference>
<dbReference type="InterPro" id="IPR016035">
    <property type="entry name" value="Acyl_Trfase/lysoPLipase"/>
</dbReference>